<sequence>MVRFKERYLLVNILQPQGDASTTKKPDKPVPDILIYNRPTTDHVTPQSLLRAIRAQVAMLFGDYGSGAVDRSLQVKYLSLATSTFILRISRAHYRLVWAALTTMDELPARNGKPCTFRVVRVSGTIRKIEEEAVRRAKQIMLAAEEEMAGKKSASDDALGALFGKSGGPSAGEFDAMDVDSSASEGEPEDGG</sequence>
<evidence type="ECO:0000256" key="8">
    <source>
        <dbReference type="ARBA" id="ARBA00044198"/>
    </source>
</evidence>
<keyword evidence="12" id="KW-1185">Reference proteome</keyword>
<name>A0AA38RZZ8_9PEZI</name>
<comment type="similarity">
    <text evidence="3">Belongs to the eukaryotic/archaeal RNase P protein component 2 family.</text>
</comment>
<gene>
    <name evidence="11" type="ORF">NKR19_g1816</name>
</gene>
<dbReference type="PANTHER" id="PTHR15441:SF2">
    <property type="entry name" value="RIBONUCLEASE P_MRP PROTEIN SUBUNIT POP5"/>
    <property type="match status" value="1"/>
</dbReference>
<dbReference type="Gene3D" id="3.30.70.3250">
    <property type="entry name" value="Ribonuclease P, Pop5 subunit"/>
    <property type="match status" value="1"/>
</dbReference>
<proteinExistence type="inferred from homology"/>
<evidence type="ECO:0000313" key="11">
    <source>
        <dbReference type="EMBL" id="KAJ9161893.1"/>
    </source>
</evidence>
<protein>
    <recommendedName>
        <fullName evidence="8">Ribonuclease P/MRP protein subunit POP5</fullName>
        <ecNumber evidence="4">3.1.26.5</ecNumber>
    </recommendedName>
</protein>
<dbReference type="InterPro" id="IPR002759">
    <property type="entry name" value="Pop5/Rpp14/Rnp2-like"/>
</dbReference>
<dbReference type="GO" id="GO:0004526">
    <property type="term" value="F:ribonuclease P activity"/>
    <property type="evidence" value="ECO:0007669"/>
    <property type="project" value="UniProtKB-EC"/>
</dbReference>
<dbReference type="EMBL" id="JANBVN010000017">
    <property type="protein sequence ID" value="KAJ9161893.1"/>
    <property type="molecule type" value="Genomic_DNA"/>
</dbReference>
<comment type="catalytic activity">
    <reaction evidence="1">
        <text>Endonucleolytic cleavage of RNA, removing 5'-extranucleotides from tRNA precursor.</text>
        <dbReference type="EC" id="3.1.26.5"/>
    </reaction>
</comment>
<dbReference type="GO" id="GO:0000172">
    <property type="term" value="C:ribonuclease MRP complex"/>
    <property type="evidence" value="ECO:0007669"/>
    <property type="project" value="TreeGrafter"/>
</dbReference>
<dbReference type="InterPro" id="IPR038085">
    <property type="entry name" value="Rnp2-like_sf"/>
</dbReference>
<evidence type="ECO:0000313" key="12">
    <source>
        <dbReference type="Proteomes" id="UP001174691"/>
    </source>
</evidence>
<dbReference type="GO" id="GO:0000460">
    <property type="term" value="P:maturation of 5.8S rRNA"/>
    <property type="evidence" value="ECO:0007669"/>
    <property type="project" value="UniProtKB-ARBA"/>
</dbReference>
<dbReference type="FunFam" id="3.30.70.3250:FF:000004">
    <property type="entry name" value="Ribonuclease P/MRP protein subunit POP5"/>
    <property type="match status" value="1"/>
</dbReference>
<feature type="region of interest" description="Disordered" evidence="10">
    <location>
        <begin position="164"/>
        <end position="192"/>
    </location>
</feature>
<organism evidence="11 12">
    <name type="scientific">Coniochaeta hoffmannii</name>
    <dbReference type="NCBI Taxonomy" id="91930"/>
    <lineage>
        <taxon>Eukaryota</taxon>
        <taxon>Fungi</taxon>
        <taxon>Dikarya</taxon>
        <taxon>Ascomycota</taxon>
        <taxon>Pezizomycotina</taxon>
        <taxon>Sordariomycetes</taxon>
        <taxon>Sordariomycetidae</taxon>
        <taxon>Coniochaetales</taxon>
        <taxon>Coniochaetaceae</taxon>
        <taxon>Coniochaeta</taxon>
    </lineage>
</organism>
<dbReference type="Pfam" id="PF01900">
    <property type="entry name" value="RNase_P_Rpp14"/>
    <property type="match status" value="1"/>
</dbReference>
<keyword evidence="5" id="KW-0819">tRNA processing</keyword>
<comment type="subcellular location">
    <subcellularLocation>
        <location evidence="2">Nucleus</location>
    </subcellularLocation>
</comment>
<evidence type="ECO:0000256" key="7">
    <source>
        <dbReference type="ARBA" id="ARBA00023242"/>
    </source>
</evidence>
<keyword evidence="7" id="KW-0539">Nucleus</keyword>
<dbReference type="Proteomes" id="UP001174691">
    <property type="component" value="Unassembled WGS sequence"/>
</dbReference>
<evidence type="ECO:0000256" key="5">
    <source>
        <dbReference type="ARBA" id="ARBA00022694"/>
    </source>
</evidence>
<dbReference type="GO" id="GO:0001682">
    <property type="term" value="P:tRNA 5'-leader removal"/>
    <property type="evidence" value="ECO:0007669"/>
    <property type="project" value="InterPro"/>
</dbReference>
<dbReference type="PANTHER" id="PTHR15441">
    <property type="entry name" value="RIBONUCLEASE P PROTEIN SUBUNIT P14"/>
    <property type="match status" value="1"/>
</dbReference>
<evidence type="ECO:0000256" key="10">
    <source>
        <dbReference type="SAM" id="MobiDB-lite"/>
    </source>
</evidence>
<comment type="caution">
    <text evidence="11">The sequence shown here is derived from an EMBL/GenBank/DDBJ whole genome shotgun (WGS) entry which is preliminary data.</text>
</comment>
<evidence type="ECO:0000256" key="9">
    <source>
        <dbReference type="ARBA" id="ARBA00055200"/>
    </source>
</evidence>
<accession>A0AA38RZZ8</accession>
<evidence type="ECO:0000256" key="3">
    <source>
        <dbReference type="ARBA" id="ARBA00010800"/>
    </source>
</evidence>
<evidence type="ECO:0000256" key="1">
    <source>
        <dbReference type="ARBA" id="ARBA00000928"/>
    </source>
</evidence>
<dbReference type="SUPFAM" id="SSF160350">
    <property type="entry name" value="Rnp2-like"/>
    <property type="match status" value="1"/>
</dbReference>
<evidence type="ECO:0000256" key="4">
    <source>
        <dbReference type="ARBA" id="ARBA00012179"/>
    </source>
</evidence>
<dbReference type="AlphaFoldDB" id="A0AA38RZZ8"/>
<comment type="function">
    <text evidence="9">Component of ribonuclease P, a protein complex that generates mature tRNA molecules by cleaving their 5'-ends. Also a component of RNase MRP, which cleaves pre-rRNA sequences.</text>
</comment>
<keyword evidence="6" id="KW-0378">Hydrolase</keyword>
<dbReference type="GO" id="GO:0005730">
    <property type="term" value="C:nucleolus"/>
    <property type="evidence" value="ECO:0007669"/>
    <property type="project" value="TreeGrafter"/>
</dbReference>
<evidence type="ECO:0000256" key="6">
    <source>
        <dbReference type="ARBA" id="ARBA00022801"/>
    </source>
</evidence>
<dbReference type="GO" id="GO:0033204">
    <property type="term" value="F:ribonuclease P RNA binding"/>
    <property type="evidence" value="ECO:0007669"/>
    <property type="project" value="TreeGrafter"/>
</dbReference>
<dbReference type="EC" id="3.1.26.5" evidence="4"/>
<reference evidence="11" key="1">
    <citation type="submission" date="2022-07" db="EMBL/GenBank/DDBJ databases">
        <title>Fungi with potential for degradation of polypropylene.</title>
        <authorList>
            <person name="Gostincar C."/>
        </authorList>
    </citation>
    <scope>NUCLEOTIDE SEQUENCE</scope>
    <source>
        <strain evidence="11">EXF-13287</strain>
    </source>
</reference>
<evidence type="ECO:0000256" key="2">
    <source>
        <dbReference type="ARBA" id="ARBA00004123"/>
    </source>
</evidence>
<dbReference type="GO" id="GO:0030681">
    <property type="term" value="C:multimeric ribonuclease P complex"/>
    <property type="evidence" value="ECO:0007669"/>
    <property type="project" value="TreeGrafter"/>
</dbReference>